<dbReference type="PhylomeDB" id="B4M2T1"/>
<dbReference type="OrthoDB" id="10051975at2759"/>
<dbReference type="EMBL" id="CH940651">
    <property type="protein sequence ID" value="EDW65985.1"/>
    <property type="molecule type" value="Genomic_DNA"/>
</dbReference>
<evidence type="ECO:0000313" key="4">
    <source>
        <dbReference type="Proteomes" id="UP000008792"/>
    </source>
</evidence>
<dbReference type="Pfam" id="PF10545">
    <property type="entry name" value="MADF_DNA_bdg"/>
    <property type="match status" value="1"/>
</dbReference>
<gene>
    <name evidence="3" type="primary">Dvir\GJ18589</name>
    <name evidence="3" type="ORF">Dvir_GJ18589</name>
</gene>
<proteinExistence type="predicted"/>
<dbReference type="PANTHER" id="PTHR21505">
    <property type="entry name" value="MADF DOMAIN-CONTAINING PROTEIN-RELATED"/>
    <property type="match status" value="1"/>
</dbReference>
<dbReference type="SMART" id="SM00595">
    <property type="entry name" value="MADF"/>
    <property type="match status" value="1"/>
</dbReference>
<feature type="region of interest" description="Disordered" evidence="1">
    <location>
        <begin position="328"/>
        <end position="441"/>
    </location>
</feature>
<evidence type="ECO:0000256" key="1">
    <source>
        <dbReference type="SAM" id="MobiDB-lite"/>
    </source>
</evidence>
<reference evidence="3 4" key="1">
    <citation type="journal article" date="2007" name="Nature">
        <title>Evolution of genes and genomes on the Drosophila phylogeny.</title>
        <authorList>
            <consortium name="Drosophila 12 Genomes Consortium"/>
            <person name="Clark A.G."/>
            <person name="Eisen M.B."/>
            <person name="Smith D.R."/>
            <person name="Bergman C.M."/>
            <person name="Oliver B."/>
            <person name="Markow T.A."/>
            <person name="Kaufman T.C."/>
            <person name="Kellis M."/>
            <person name="Gelbart W."/>
            <person name="Iyer V.N."/>
            <person name="Pollard D.A."/>
            <person name="Sackton T.B."/>
            <person name="Larracuente A.M."/>
            <person name="Singh N.D."/>
            <person name="Abad J.P."/>
            <person name="Abt D.N."/>
            <person name="Adryan B."/>
            <person name="Aguade M."/>
            <person name="Akashi H."/>
            <person name="Anderson W.W."/>
            <person name="Aquadro C.F."/>
            <person name="Ardell D.H."/>
            <person name="Arguello R."/>
            <person name="Artieri C.G."/>
            <person name="Barbash D.A."/>
            <person name="Barker D."/>
            <person name="Barsanti P."/>
            <person name="Batterham P."/>
            <person name="Batzoglou S."/>
            <person name="Begun D."/>
            <person name="Bhutkar A."/>
            <person name="Blanco E."/>
            <person name="Bosak S.A."/>
            <person name="Bradley R.K."/>
            <person name="Brand A.D."/>
            <person name="Brent M.R."/>
            <person name="Brooks A.N."/>
            <person name="Brown R.H."/>
            <person name="Butlin R.K."/>
            <person name="Caggese C."/>
            <person name="Calvi B.R."/>
            <person name="Bernardo de Carvalho A."/>
            <person name="Caspi A."/>
            <person name="Castrezana S."/>
            <person name="Celniker S.E."/>
            <person name="Chang J.L."/>
            <person name="Chapple C."/>
            <person name="Chatterji S."/>
            <person name="Chinwalla A."/>
            <person name="Civetta A."/>
            <person name="Clifton S.W."/>
            <person name="Comeron J.M."/>
            <person name="Costello J.C."/>
            <person name="Coyne J.A."/>
            <person name="Daub J."/>
            <person name="David R.G."/>
            <person name="Delcher A.L."/>
            <person name="Delehaunty K."/>
            <person name="Do C.B."/>
            <person name="Ebling H."/>
            <person name="Edwards K."/>
            <person name="Eickbush T."/>
            <person name="Evans J.D."/>
            <person name="Filipski A."/>
            <person name="Findeiss S."/>
            <person name="Freyhult E."/>
            <person name="Fulton L."/>
            <person name="Fulton R."/>
            <person name="Garcia A.C."/>
            <person name="Gardiner A."/>
            <person name="Garfield D.A."/>
            <person name="Garvin B.E."/>
            <person name="Gibson G."/>
            <person name="Gilbert D."/>
            <person name="Gnerre S."/>
            <person name="Godfrey J."/>
            <person name="Good R."/>
            <person name="Gotea V."/>
            <person name="Gravely B."/>
            <person name="Greenberg A.J."/>
            <person name="Griffiths-Jones S."/>
            <person name="Gross S."/>
            <person name="Guigo R."/>
            <person name="Gustafson E.A."/>
            <person name="Haerty W."/>
            <person name="Hahn M.W."/>
            <person name="Halligan D.L."/>
            <person name="Halpern A.L."/>
            <person name="Halter G.M."/>
            <person name="Han M.V."/>
            <person name="Heger A."/>
            <person name="Hillier L."/>
            <person name="Hinrichs A.S."/>
            <person name="Holmes I."/>
            <person name="Hoskins R.A."/>
            <person name="Hubisz M.J."/>
            <person name="Hultmark D."/>
            <person name="Huntley M.A."/>
            <person name="Jaffe D.B."/>
            <person name="Jagadeeshan S."/>
            <person name="Jeck W.R."/>
            <person name="Johnson J."/>
            <person name="Jones C.D."/>
            <person name="Jordan W.C."/>
            <person name="Karpen G.H."/>
            <person name="Kataoka E."/>
            <person name="Keightley P.D."/>
            <person name="Kheradpour P."/>
            <person name="Kirkness E.F."/>
            <person name="Koerich L.B."/>
            <person name="Kristiansen K."/>
            <person name="Kudrna D."/>
            <person name="Kulathinal R.J."/>
            <person name="Kumar S."/>
            <person name="Kwok R."/>
            <person name="Lander E."/>
            <person name="Langley C.H."/>
            <person name="Lapoint R."/>
            <person name="Lazzaro B.P."/>
            <person name="Lee S.J."/>
            <person name="Levesque L."/>
            <person name="Li R."/>
            <person name="Lin C.F."/>
            <person name="Lin M.F."/>
            <person name="Lindblad-Toh K."/>
            <person name="Llopart A."/>
            <person name="Long M."/>
            <person name="Low L."/>
            <person name="Lozovsky E."/>
            <person name="Lu J."/>
            <person name="Luo M."/>
            <person name="Machado C.A."/>
            <person name="Makalowski W."/>
            <person name="Marzo M."/>
            <person name="Matsuda M."/>
            <person name="Matzkin L."/>
            <person name="McAllister B."/>
            <person name="McBride C.S."/>
            <person name="McKernan B."/>
            <person name="McKernan K."/>
            <person name="Mendez-Lago M."/>
            <person name="Minx P."/>
            <person name="Mollenhauer M.U."/>
            <person name="Montooth K."/>
            <person name="Mount S.M."/>
            <person name="Mu X."/>
            <person name="Myers E."/>
            <person name="Negre B."/>
            <person name="Newfeld S."/>
            <person name="Nielsen R."/>
            <person name="Noor M.A."/>
            <person name="O'Grady P."/>
            <person name="Pachter L."/>
            <person name="Papaceit M."/>
            <person name="Parisi M.J."/>
            <person name="Parisi M."/>
            <person name="Parts L."/>
            <person name="Pedersen J.S."/>
            <person name="Pesole G."/>
            <person name="Phillippy A.M."/>
            <person name="Ponting C.P."/>
            <person name="Pop M."/>
            <person name="Porcelli D."/>
            <person name="Powell J.R."/>
            <person name="Prohaska S."/>
            <person name="Pruitt K."/>
            <person name="Puig M."/>
            <person name="Quesneville H."/>
            <person name="Ram K.R."/>
            <person name="Rand D."/>
            <person name="Rasmussen M.D."/>
            <person name="Reed L.K."/>
            <person name="Reenan R."/>
            <person name="Reily A."/>
            <person name="Remington K.A."/>
            <person name="Rieger T.T."/>
            <person name="Ritchie M.G."/>
            <person name="Robin C."/>
            <person name="Rogers Y.H."/>
            <person name="Rohde C."/>
            <person name="Rozas J."/>
            <person name="Rubenfield M.J."/>
            <person name="Ruiz A."/>
            <person name="Russo S."/>
            <person name="Salzberg S.L."/>
            <person name="Sanchez-Gracia A."/>
            <person name="Saranga D.J."/>
            <person name="Sato H."/>
            <person name="Schaeffer S.W."/>
            <person name="Schatz M.C."/>
            <person name="Schlenke T."/>
            <person name="Schwartz R."/>
            <person name="Segarra C."/>
            <person name="Singh R.S."/>
            <person name="Sirot L."/>
            <person name="Sirota M."/>
            <person name="Sisneros N.B."/>
            <person name="Smith C.D."/>
            <person name="Smith T.F."/>
            <person name="Spieth J."/>
            <person name="Stage D.E."/>
            <person name="Stark A."/>
            <person name="Stephan W."/>
            <person name="Strausberg R.L."/>
            <person name="Strempel S."/>
            <person name="Sturgill D."/>
            <person name="Sutton G."/>
            <person name="Sutton G.G."/>
            <person name="Tao W."/>
            <person name="Teichmann S."/>
            <person name="Tobari Y.N."/>
            <person name="Tomimura Y."/>
            <person name="Tsolas J.M."/>
            <person name="Valente V.L."/>
            <person name="Venter E."/>
            <person name="Venter J.C."/>
            <person name="Vicario S."/>
            <person name="Vieira F.G."/>
            <person name="Vilella A.J."/>
            <person name="Villasante A."/>
            <person name="Walenz B."/>
            <person name="Wang J."/>
            <person name="Wasserman M."/>
            <person name="Watts T."/>
            <person name="Wilson D."/>
            <person name="Wilson R.K."/>
            <person name="Wing R.A."/>
            <person name="Wolfner M.F."/>
            <person name="Wong A."/>
            <person name="Wong G.K."/>
            <person name="Wu C.I."/>
            <person name="Wu G."/>
            <person name="Yamamoto D."/>
            <person name="Yang H.P."/>
            <person name="Yang S.P."/>
            <person name="Yorke J.A."/>
            <person name="Yoshida K."/>
            <person name="Zdobnov E."/>
            <person name="Zhang P."/>
            <person name="Zhang Y."/>
            <person name="Zimin A.V."/>
            <person name="Baldwin J."/>
            <person name="Abdouelleil A."/>
            <person name="Abdulkadir J."/>
            <person name="Abebe A."/>
            <person name="Abera B."/>
            <person name="Abreu J."/>
            <person name="Acer S.C."/>
            <person name="Aftuck L."/>
            <person name="Alexander A."/>
            <person name="An P."/>
            <person name="Anderson E."/>
            <person name="Anderson S."/>
            <person name="Arachi H."/>
            <person name="Azer M."/>
            <person name="Bachantsang P."/>
            <person name="Barry A."/>
            <person name="Bayul T."/>
            <person name="Berlin A."/>
            <person name="Bessette D."/>
            <person name="Bloom T."/>
            <person name="Blye J."/>
            <person name="Boguslavskiy L."/>
            <person name="Bonnet C."/>
            <person name="Boukhgalter B."/>
            <person name="Bourzgui I."/>
            <person name="Brown A."/>
            <person name="Cahill P."/>
            <person name="Channer S."/>
            <person name="Cheshatsang Y."/>
            <person name="Chuda L."/>
            <person name="Citroen M."/>
            <person name="Collymore A."/>
            <person name="Cooke P."/>
            <person name="Costello M."/>
            <person name="D'Aco K."/>
            <person name="Daza R."/>
            <person name="De Haan G."/>
            <person name="DeGray S."/>
            <person name="DeMaso C."/>
            <person name="Dhargay N."/>
            <person name="Dooley K."/>
            <person name="Dooley E."/>
            <person name="Doricent M."/>
            <person name="Dorje P."/>
            <person name="Dorjee K."/>
            <person name="Dupes A."/>
            <person name="Elong R."/>
            <person name="Falk J."/>
            <person name="Farina A."/>
            <person name="Faro S."/>
            <person name="Ferguson D."/>
            <person name="Fisher S."/>
            <person name="Foley C.D."/>
            <person name="Franke A."/>
            <person name="Friedrich D."/>
            <person name="Gadbois L."/>
            <person name="Gearin G."/>
            <person name="Gearin C.R."/>
            <person name="Giannoukos G."/>
            <person name="Goode T."/>
            <person name="Graham J."/>
            <person name="Grandbois E."/>
            <person name="Grewal S."/>
            <person name="Gyaltsen K."/>
            <person name="Hafez N."/>
            <person name="Hagos B."/>
            <person name="Hall J."/>
            <person name="Henson C."/>
            <person name="Hollinger A."/>
            <person name="Honan T."/>
            <person name="Huard M.D."/>
            <person name="Hughes L."/>
            <person name="Hurhula B."/>
            <person name="Husby M.E."/>
            <person name="Kamat A."/>
            <person name="Kanga B."/>
            <person name="Kashin S."/>
            <person name="Khazanovich D."/>
            <person name="Kisner P."/>
            <person name="Lance K."/>
            <person name="Lara M."/>
            <person name="Lee W."/>
            <person name="Lennon N."/>
            <person name="Letendre F."/>
            <person name="LeVine R."/>
            <person name="Lipovsky A."/>
            <person name="Liu X."/>
            <person name="Liu J."/>
            <person name="Liu S."/>
            <person name="Lokyitsang T."/>
            <person name="Lokyitsang Y."/>
            <person name="Lubonja R."/>
            <person name="Lui A."/>
            <person name="MacDonald P."/>
            <person name="Magnisalis V."/>
            <person name="Maru K."/>
            <person name="Matthews C."/>
            <person name="McCusker W."/>
            <person name="McDonough S."/>
            <person name="Mehta T."/>
            <person name="Meldrim J."/>
            <person name="Meneus L."/>
            <person name="Mihai O."/>
            <person name="Mihalev A."/>
            <person name="Mihova T."/>
            <person name="Mittelman R."/>
            <person name="Mlenga V."/>
            <person name="Montmayeur A."/>
            <person name="Mulrain L."/>
            <person name="Navidi A."/>
            <person name="Naylor J."/>
            <person name="Negash T."/>
            <person name="Nguyen T."/>
            <person name="Nguyen N."/>
            <person name="Nicol R."/>
            <person name="Norbu C."/>
            <person name="Norbu N."/>
            <person name="Novod N."/>
            <person name="O'Neill B."/>
            <person name="Osman S."/>
            <person name="Markiewicz E."/>
            <person name="Oyono O.L."/>
            <person name="Patti C."/>
            <person name="Phunkhang P."/>
            <person name="Pierre F."/>
            <person name="Priest M."/>
            <person name="Raghuraman S."/>
            <person name="Rege F."/>
            <person name="Reyes R."/>
            <person name="Rise C."/>
            <person name="Rogov P."/>
            <person name="Ross K."/>
            <person name="Ryan E."/>
            <person name="Settipalli S."/>
            <person name="Shea T."/>
            <person name="Sherpa N."/>
            <person name="Shi L."/>
            <person name="Shih D."/>
            <person name="Sparrow T."/>
            <person name="Spaulding J."/>
            <person name="Stalker J."/>
            <person name="Stange-Thomann N."/>
            <person name="Stavropoulos S."/>
            <person name="Stone C."/>
            <person name="Strader C."/>
            <person name="Tesfaye S."/>
            <person name="Thomson T."/>
            <person name="Thoulutsang Y."/>
            <person name="Thoulutsang D."/>
            <person name="Topham K."/>
            <person name="Topping I."/>
            <person name="Tsamla T."/>
            <person name="Vassiliev H."/>
            <person name="Vo A."/>
            <person name="Wangchuk T."/>
            <person name="Wangdi T."/>
            <person name="Weiand M."/>
            <person name="Wilkinson J."/>
            <person name="Wilson A."/>
            <person name="Yadav S."/>
            <person name="Young G."/>
            <person name="Yu Q."/>
            <person name="Zembek L."/>
            <person name="Zhong D."/>
            <person name="Zimmer A."/>
            <person name="Zwirko Z."/>
            <person name="Jaffe D.B."/>
            <person name="Alvarez P."/>
            <person name="Brockman W."/>
            <person name="Butler J."/>
            <person name="Chin C."/>
            <person name="Gnerre S."/>
            <person name="Grabherr M."/>
            <person name="Kleber M."/>
            <person name="Mauceli E."/>
            <person name="MacCallum I."/>
        </authorList>
    </citation>
    <scope>NUCLEOTIDE SEQUENCE [LARGE SCALE GENOMIC DNA]</scope>
    <source>
        <strain evidence="4">Tucson 15010-1051.87</strain>
    </source>
</reference>
<feature type="region of interest" description="Disordered" evidence="1">
    <location>
        <begin position="1"/>
        <end position="23"/>
    </location>
</feature>
<feature type="region of interest" description="Disordered" evidence="1">
    <location>
        <begin position="129"/>
        <end position="149"/>
    </location>
</feature>
<sequence length="441" mass="50239">MEARRLERQRRDSAKSSAAESLPSTQDEEFHLRLIELYCQHPCLWKTSLSEYEDTELKRQAWQDISNQLGAHLTPSFVRSRMSSMRYRLNVYKLQMLEFKMSPASGKQPEKLYYIDKFAFLDEASSSQQQQELQQQSEAEQAHDRTDLGARKSDLSIASIFKQRMQRQQQQAEQLPQVLQRLSQSGRSEGAKDISSGNLDDFADFSIASVVKKRMQQSLQPQNRSMPKVPDSLLNARRLIQKAQNKQSVGDHVHGATEKPNQNAKAQNLDVDSMLKQRMHRLGLAEQGRDSVGSLDSFADFRGSLVNIPSVVKKRMRQQLPIGMPRNMELEKFPPKSFLPKPESMLTIPPNSATLRAQPGDSVSTTKVSKQPGQPKPSDSEDQMSDEEEFYRLHWSVRQQQRSRRPAGMVSNRDLIPQPVPPLLLGMRSTTNMESANDTKT</sequence>
<feature type="compositionally biased region" description="Polar residues" evidence="1">
    <location>
        <begin position="349"/>
        <end position="372"/>
    </location>
</feature>
<dbReference type="PROSITE" id="PS51029">
    <property type="entry name" value="MADF"/>
    <property type="match status" value="1"/>
</dbReference>
<organism evidence="3 4">
    <name type="scientific">Drosophila virilis</name>
    <name type="common">Fruit fly</name>
    <dbReference type="NCBI Taxonomy" id="7244"/>
    <lineage>
        <taxon>Eukaryota</taxon>
        <taxon>Metazoa</taxon>
        <taxon>Ecdysozoa</taxon>
        <taxon>Arthropoda</taxon>
        <taxon>Hexapoda</taxon>
        <taxon>Insecta</taxon>
        <taxon>Pterygota</taxon>
        <taxon>Neoptera</taxon>
        <taxon>Endopterygota</taxon>
        <taxon>Diptera</taxon>
        <taxon>Brachycera</taxon>
        <taxon>Muscomorpha</taxon>
        <taxon>Ephydroidea</taxon>
        <taxon>Drosophilidae</taxon>
        <taxon>Drosophila</taxon>
    </lineage>
</organism>
<feature type="compositionally biased region" description="Low complexity" evidence="1">
    <location>
        <begin position="129"/>
        <end position="139"/>
    </location>
</feature>
<protein>
    <recommendedName>
        <fullName evidence="2">MADF domain-containing protein</fullName>
    </recommendedName>
</protein>
<dbReference type="InParanoid" id="B4M2T1"/>
<feature type="compositionally biased region" description="Polar residues" evidence="1">
    <location>
        <begin position="428"/>
        <end position="441"/>
    </location>
</feature>
<dbReference type="KEGG" id="dvi:6631326"/>
<dbReference type="HOGENOM" id="CLU_621536_0_0_1"/>
<dbReference type="InterPro" id="IPR006578">
    <property type="entry name" value="MADF-dom"/>
</dbReference>
<dbReference type="AlphaFoldDB" id="B4M2T1"/>
<accession>B4M2T1</accession>
<dbReference type="Proteomes" id="UP000008792">
    <property type="component" value="Unassembled WGS sequence"/>
</dbReference>
<feature type="compositionally biased region" description="Acidic residues" evidence="1">
    <location>
        <begin position="380"/>
        <end position="389"/>
    </location>
</feature>
<dbReference type="PANTHER" id="PTHR21505:SF12">
    <property type="entry name" value="MADF DOMAIN-CONTAINING PROTEIN-RELATED"/>
    <property type="match status" value="1"/>
</dbReference>
<evidence type="ECO:0000259" key="2">
    <source>
        <dbReference type="PROSITE" id="PS51029"/>
    </source>
</evidence>
<feature type="compositionally biased region" description="Basic and acidic residues" evidence="1">
    <location>
        <begin position="1"/>
        <end position="14"/>
    </location>
</feature>
<feature type="domain" description="MADF" evidence="2">
    <location>
        <begin position="33"/>
        <end position="126"/>
    </location>
</feature>
<keyword evidence="4" id="KW-1185">Reference proteome</keyword>
<dbReference type="OMA" id="SMRYRLN"/>
<dbReference type="eggNOG" id="ENOG502T92G">
    <property type="taxonomic scope" value="Eukaryota"/>
</dbReference>
<name>B4M2T1_DROVI</name>
<evidence type="ECO:0000313" key="3">
    <source>
        <dbReference type="EMBL" id="EDW65985.1"/>
    </source>
</evidence>
<feature type="compositionally biased region" description="Basic and acidic residues" evidence="1">
    <location>
        <begin position="140"/>
        <end position="149"/>
    </location>
</feature>